<dbReference type="Proteomes" id="UP001224775">
    <property type="component" value="Unassembled WGS sequence"/>
</dbReference>
<feature type="compositionally biased region" description="Gly residues" evidence="6">
    <location>
        <begin position="318"/>
        <end position="331"/>
    </location>
</feature>
<feature type="compositionally biased region" description="Acidic residues" evidence="6">
    <location>
        <begin position="434"/>
        <end position="443"/>
    </location>
</feature>
<keyword evidence="8" id="KW-1185">Reference proteome</keyword>
<dbReference type="AlphaFoldDB" id="A0AAD8YMV8"/>
<feature type="compositionally biased region" description="Acidic residues" evidence="6">
    <location>
        <begin position="669"/>
        <end position="682"/>
    </location>
</feature>
<feature type="compositionally biased region" description="Basic and acidic residues" evidence="6">
    <location>
        <begin position="105"/>
        <end position="117"/>
    </location>
</feature>
<keyword evidence="3" id="KW-0507">mRNA processing</keyword>
<evidence type="ECO:0000256" key="2">
    <source>
        <dbReference type="ARBA" id="ARBA00006076"/>
    </source>
</evidence>
<accession>A0AAD8YMV8</accession>
<proteinExistence type="inferred from homology"/>
<feature type="region of interest" description="Disordered" evidence="6">
    <location>
        <begin position="578"/>
        <end position="600"/>
    </location>
</feature>
<dbReference type="Pfam" id="PF19252">
    <property type="entry name" value="HIND"/>
    <property type="match status" value="2"/>
</dbReference>
<comment type="subcellular location">
    <subcellularLocation>
        <location evidence="1">Nucleus</location>
    </subcellularLocation>
</comment>
<evidence type="ECO:0000256" key="3">
    <source>
        <dbReference type="ARBA" id="ARBA00022664"/>
    </source>
</evidence>
<reference evidence="7" key="1">
    <citation type="submission" date="2023-06" db="EMBL/GenBank/DDBJ databases">
        <title>Survivors Of The Sea: Transcriptome response of Skeletonema marinoi to long-term dormancy.</title>
        <authorList>
            <person name="Pinder M.I.M."/>
            <person name="Kourtchenko O."/>
            <person name="Robertson E.K."/>
            <person name="Larsson T."/>
            <person name="Maumus F."/>
            <person name="Osuna-Cruz C.M."/>
            <person name="Vancaester E."/>
            <person name="Stenow R."/>
            <person name="Vandepoele K."/>
            <person name="Ploug H."/>
            <person name="Bruchert V."/>
            <person name="Godhe A."/>
            <person name="Topel M."/>
        </authorList>
    </citation>
    <scope>NUCLEOTIDE SEQUENCE</scope>
    <source>
        <strain evidence="7">R05AC</strain>
    </source>
</reference>
<name>A0AAD8YMV8_9STRA</name>
<keyword evidence="4" id="KW-0508">mRNA splicing</keyword>
<feature type="region of interest" description="Disordered" evidence="6">
    <location>
        <begin position="153"/>
        <end position="206"/>
    </location>
</feature>
<gene>
    <name evidence="7" type="ORF">QTG54_000101</name>
</gene>
<dbReference type="InterPro" id="IPR045347">
    <property type="entry name" value="HIND"/>
</dbReference>
<comment type="caution">
    <text evidence="7">The sequence shown here is derived from an EMBL/GenBank/DDBJ whole genome shotgun (WGS) entry which is preliminary data.</text>
</comment>
<evidence type="ECO:0000256" key="4">
    <source>
        <dbReference type="ARBA" id="ARBA00023187"/>
    </source>
</evidence>
<evidence type="ECO:0000256" key="5">
    <source>
        <dbReference type="ARBA" id="ARBA00023242"/>
    </source>
</evidence>
<evidence type="ECO:0000313" key="8">
    <source>
        <dbReference type="Proteomes" id="UP001224775"/>
    </source>
</evidence>
<dbReference type="EMBL" id="JATAAI010000001">
    <property type="protein sequence ID" value="KAK1748162.1"/>
    <property type="molecule type" value="Genomic_DNA"/>
</dbReference>
<dbReference type="GO" id="GO:0000481">
    <property type="term" value="P:maturation of 5S rRNA"/>
    <property type="evidence" value="ECO:0007669"/>
    <property type="project" value="TreeGrafter"/>
</dbReference>
<dbReference type="PANTHER" id="PTHR14152:SF5">
    <property type="entry name" value="U4_U6.U5 TRI-SNRNP-ASSOCIATED PROTEIN 1"/>
    <property type="match status" value="1"/>
</dbReference>
<evidence type="ECO:0000313" key="7">
    <source>
        <dbReference type="EMBL" id="KAK1748162.1"/>
    </source>
</evidence>
<feature type="region of interest" description="Disordered" evidence="6">
    <location>
        <begin position="29"/>
        <end position="57"/>
    </location>
</feature>
<protein>
    <submittedName>
        <fullName evidence="7">SART1 family protein</fullName>
    </submittedName>
</protein>
<comment type="similarity">
    <text evidence="2">Belongs to the SNU66/SART1 family.</text>
</comment>
<dbReference type="Pfam" id="PF03343">
    <property type="entry name" value="SART-1"/>
    <property type="match status" value="1"/>
</dbReference>
<organism evidence="7 8">
    <name type="scientific">Skeletonema marinoi</name>
    <dbReference type="NCBI Taxonomy" id="267567"/>
    <lineage>
        <taxon>Eukaryota</taxon>
        <taxon>Sar</taxon>
        <taxon>Stramenopiles</taxon>
        <taxon>Ochrophyta</taxon>
        <taxon>Bacillariophyta</taxon>
        <taxon>Coscinodiscophyceae</taxon>
        <taxon>Thalassiosirophycidae</taxon>
        <taxon>Thalassiosirales</taxon>
        <taxon>Skeletonemataceae</taxon>
        <taxon>Skeletonema</taxon>
        <taxon>Skeletonema marinoi-dohrnii complex</taxon>
    </lineage>
</organism>
<feature type="compositionally biased region" description="Basic and acidic residues" evidence="6">
    <location>
        <begin position="493"/>
        <end position="515"/>
    </location>
</feature>
<feature type="region of interest" description="Disordered" evidence="6">
    <location>
        <begin position="72"/>
        <end position="117"/>
    </location>
</feature>
<feature type="compositionally biased region" description="Basic residues" evidence="6">
    <location>
        <begin position="175"/>
        <end position="186"/>
    </location>
</feature>
<dbReference type="GO" id="GO:0046540">
    <property type="term" value="C:U4/U6 x U5 tri-snRNP complex"/>
    <property type="evidence" value="ECO:0007669"/>
    <property type="project" value="InterPro"/>
</dbReference>
<dbReference type="GO" id="GO:0045292">
    <property type="term" value="P:mRNA cis splicing, via spliceosome"/>
    <property type="evidence" value="ECO:0007669"/>
    <property type="project" value="TreeGrafter"/>
</dbReference>
<dbReference type="PANTHER" id="PTHR14152">
    <property type="entry name" value="SQUAMOUS CELL CARCINOMA ANTIGEN RECOGNISED BY CYTOTOXIC T LYMPHOCYTES"/>
    <property type="match status" value="1"/>
</dbReference>
<keyword evidence="5" id="KW-0539">Nucleus</keyword>
<feature type="compositionally biased region" description="Low complexity" evidence="6">
    <location>
        <begin position="45"/>
        <end position="54"/>
    </location>
</feature>
<feature type="region of interest" description="Disordered" evidence="6">
    <location>
        <begin position="375"/>
        <end position="531"/>
    </location>
</feature>
<sequence length="842" mass="91668">MSSDEVIELSIEETQALRAKLGLAPLRVSGNNSSGGGGGDHHDVTTSTTTNNDGELSLSIDETNALRLKIGLPPLKTSSSSTTKKEGSSHSTAIHAPPTNIAAESEAKRRLEDAQAKREARERLLKLEEENKRNEGEGDESALNFAARMMTQGGSTDKATTGEKADVDTETNNNTKRKKKKKKKGVKNAQLSIPTEEEEEQNEDNNQYTSADLQGIKVSHATSDFTSGSTTILTLADNSILDIDPESKKAIGFDSSANNPELINVNMASDSKALENLKRKRQIELGEGRAGGYAGYDDDEFEELGGVGVVANSFAGAASGGGTSGGNGGNKSRGFAIGANGKAQSTNDETTKKNDLFSSLSGGAVSLESRYGSTTIASDFMTHDDDDENGETKEEKLEKERAKQMKMLEKMRKKNKKMMKKKDRKKKKRRVQSDDDESGEEDGAGVGGGNSLMASLEATAVDVKSEGNGRKRRRNDDGSMDIENSTNGDTDEITTKKDRFDQIMEKGKMRTEKAFQKSAPPSSTLADEDNADDDAFLNAALAKARRLKRLKDMNGGATSKTAKGEDAVVNAVEKIKQEEASANAKENGTEAPKSASGGLTFEFDEMQEFSRALRAREDQAKRAAPVRSRGVQLSTVKKEVVVKKEEMNDDATAEPVVEDVDMEEMAQEMVEEGNDNNDEDDNQAFGSTAGNSGVGRGMSGFLSLLKQTGEIKNSGKEEMRGRAKDKRTYEDYDNLDLKKVVKINSRNAQEKDIEFANREIKLEYRDDHGRLLTRKEAYRNMCYQFHGHGSSKKNEERRQKLIEREQQESKLASRQGEGSVGTLGALKATQKATGKAFIVHKT</sequence>
<feature type="compositionally biased region" description="Basic residues" evidence="6">
    <location>
        <begin position="411"/>
        <end position="430"/>
    </location>
</feature>
<feature type="region of interest" description="Disordered" evidence="6">
    <location>
        <begin position="316"/>
        <end position="358"/>
    </location>
</feature>
<dbReference type="InterPro" id="IPR005011">
    <property type="entry name" value="SNU66/SART1"/>
</dbReference>
<feature type="compositionally biased region" description="Basic and acidic residues" evidence="6">
    <location>
        <begin position="390"/>
        <end position="410"/>
    </location>
</feature>
<evidence type="ECO:0000256" key="1">
    <source>
        <dbReference type="ARBA" id="ARBA00004123"/>
    </source>
</evidence>
<evidence type="ECO:0000256" key="6">
    <source>
        <dbReference type="SAM" id="MobiDB-lite"/>
    </source>
</evidence>
<feature type="region of interest" description="Disordered" evidence="6">
    <location>
        <begin position="669"/>
        <end position="693"/>
    </location>
</feature>
<feature type="compositionally biased region" description="Basic and acidic residues" evidence="6">
    <location>
        <begin position="463"/>
        <end position="477"/>
    </location>
</feature>